<dbReference type="OrthoDB" id="9965853at2"/>
<dbReference type="RefSeq" id="WP_097019683.1">
    <property type="nucleotide sequence ID" value="NZ_OBDZ01000060.1"/>
</dbReference>
<evidence type="ECO:0000256" key="1">
    <source>
        <dbReference type="SAM" id="Phobius"/>
    </source>
</evidence>
<dbReference type="Proteomes" id="UP000219573">
    <property type="component" value="Unassembled WGS sequence"/>
</dbReference>
<keyword evidence="1" id="KW-1133">Transmembrane helix</keyword>
<name>A0A285IL86_9FIRM</name>
<keyword evidence="3" id="KW-1185">Reference proteome</keyword>
<feature type="transmembrane region" description="Helical" evidence="1">
    <location>
        <begin position="50"/>
        <end position="69"/>
    </location>
</feature>
<dbReference type="AlphaFoldDB" id="A0A285IL86"/>
<keyword evidence="1" id="KW-0472">Membrane</keyword>
<reference evidence="3" key="1">
    <citation type="submission" date="2017-09" db="EMBL/GenBank/DDBJ databases">
        <authorList>
            <person name="Varghese N."/>
            <person name="Submissions S."/>
        </authorList>
    </citation>
    <scope>NUCLEOTIDE SEQUENCE [LARGE SCALE GENOMIC DNA]</scope>
    <source>
        <strain evidence="3">MSL47</strain>
    </source>
</reference>
<dbReference type="EMBL" id="OBDZ01000060">
    <property type="protein sequence ID" value="SNY47866.1"/>
    <property type="molecule type" value="Genomic_DNA"/>
</dbReference>
<feature type="transmembrane region" description="Helical" evidence="1">
    <location>
        <begin position="7"/>
        <end position="30"/>
    </location>
</feature>
<gene>
    <name evidence="2" type="ORF">SAMN06265827_1606</name>
</gene>
<evidence type="ECO:0000313" key="2">
    <source>
        <dbReference type="EMBL" id="SNY47866.1"/>
    </source>
</evidence>
<proteinExistence type="predicted"/>
<evidence type="ECO:0000313" key="3">
    <source>
        <dbReference type="Proteomes" id="UP000219573"/>
    </source>
</evidence>
<feature type="transmembrane region" description="Helical" evidence="1">
    <location>
        <begin position="106"/>
        <end position="123"/>
    </location>
</feature>
<sequence length="128" mass="15170">MKNRQKTILIILIYLFSLSIYIGMSYLTHINMMEHKRIFNKLNIPSRIDSYNQIYLSLYFVILSTFFMIKSLKLFSIPKIIDIVVFIIAYTSIGIAIYKFYTINEFIDMLLIANGLVLMLNFIHKRNI</sequence>
<keyword evidence="1" id="KW-0812">Transmembrane</keyword>
<organism evidence="2 3">
    <name type="scientific">Orenia metallireducens</name>
    <dbReference type="NCBI Taxonomy" id="1413210"/>
    <lineage>
        <taxon>Bacteria</taxon>
        <taxon>Bacillati</taxon>
        <taxon>Bacillota</taxon>
        <taxon>Clostridia</taxon>
        <taxon>Halanaerobiales</taxon>
        <taxon>Halobacteroidaceae</taxon>
        <taxon>Orenia</taxon>
    </lineage>
</organism>
<accession>A0A285IL86</accession>
<feature type="transmembrane region" description="Helical" evidence="1">
    <location>
        <begin position="81"/>
        <end position="100"/>
    </location>
</feature>
<protein>
    <submittedName>
        <fullName evidence="2">Uncharacterized protein</fullName>
    </submittedName>
</protein>